<evidence type="ECO:0000313" key="2">
    <source>
        <dbReference type="Proteomes" id="UP000598350"/>
    </source>
</evidence>
<dbReference type="InterPro" id="IPR016541">
    <property type="entry name" value="UCP008505"/>
</dbReference>
<sequence>MTVYVVDSNFFIQAHRVNYPLDIAYSFWNKVKELAETGRIISIDKVKAELYDKNDDLEAWCKANLPEDFFKSTDEVMTEYGRVTSWAISLNHHYLPNALNEFLDADEADAFLVAYSLADKDNRVLVTQEKSQPTRKNKIKIPEACNPIDVRFLNTIEMFRELGETF</sequence>
<dbReference type="Pfam" id="PF14367">
    <property type="entry name" value="DUF4411"/>
    <property type="match status" value="1"/>
</dbReference>
<dbReference type="EMBL" id="JABTCG010000005">
    <property type="protein sequence ID" value="MBD0851966.1"/>
    <property type="molecule type" value="Genomic_DNA"/>
</dbReference>
<proteinExistence type="predicted"/>
<comment type="caution">
    <text evidence="1">The sequence shown here is derived from an EMBL/GenBank/DDBJ whole genome shotgun (WGS) entry which is preliminary data.</text>
</comment>
<protein>
    <submittedName>
        <fullName evidence="1">DUF4411 family protein</fullName>
    </submittedName>
</protein>
<name>A0ABR7VEB3_9FLAO</name>
<gene>
    <name evidence="1" type="ORF">HPE63_14890</name>
</gene>
<accession>A0ABR7VEB3</accession>
<dbReference type="RefSeq" id="WP_188315080.1">
    <property type="nucleotide sequence ID" value="NZ_JABTCG010000005.1"/>
</dbReference>
<reference evidence="1 2" key="1">
    <citation type="submission" date="2020-05" db="EMBL/GenBank/DDBJ databases">
        <title>The draft genome sequence of Maribacter arenosus CAU 1321.</title>
        <authorList>
            <person name="Mu L."/>
        </authorList>
    </citation>
    <scope>NUCLEOTIDE SEQUENCE [LARGE SCALE GENOMIC DNA]</scope>
    <source>
        <strain evidence="1 2">CAU 1321</strain>
    </source>
</reference>
<evidence type="ECO:0000313" key="1">
    <source>
        <dbReference type="EMBL" id="MBD0851966.1"/>
    </source>
</evidence>
<dbReference type="Proteomes" id="UP000598350">
    <property type="component" value="Unassembled WGS sequence"/>
</dbReference>
<keyword evidence="2" id="KW-1185">Reference proteome</keyword>
<organism evidence="1 2">
    <name type="scientific">Maribacter arenosus</name>
    <dbReference type="NCBI Taxonomy" id="1854708"/>
    <lineage>
        <taxon>Bacteria</taxon>
        <taxon>Pseudomonadati</taxon>
        <taxon>Bacteroidota</taxon>
        <taxon>Flavobacteriia</taxon>
        <taxon>Flavobacteriales</taxon>
        <taxon>Flavobacteriaceae</taxon>
        <taxon>Maribacter</taxon>
    </lineage>
</organism>